<evidence type="ECO:0000313" key="1">
    <source>
        <dbReference type="EMBL" id="AHG80798.1"/>
    </source>
</evidence>
<name>A0A4V7I701_BIBTR</name>
<dbReference type="CDD" id="cd00156">
    <property type="entry name" value="REC"/>
    <property type="match status" value="1"/>
</dbReference>
<dbReference type="Proteomes" id="UP000019091">
    <property type="component" value="Chromosome"/>
</dbReference>
<reference evidence="1 2" key="1">
    <citation type="journal article" date="2014" name="Genome Announc.">
        <title>Complete Closed Genome Sequences of Three Bibersteinia trehalosi Nasopharyngeal Isolates from Cattle with Shipping Fever.</title>
        <authorList>
            <person name="Harhay G.P."/>
            <person name="McVey D.S."/>
            <person name="Koren S."/>
            <person name="Phillippy A.M."/>
            <person name="Bono J."/>
            <person name="Harhay D.M."/>
            <person name="Clawson M.L."/>
            <person name="Heaton M.P."/>
            <person name="Chitko-McKown C.G."/>
            <person name="Korlach J."/>
            <person name="Smith T.P."/>
        </authorList>
    </citation>
    <scope>NUCLEOTIDE SEQUENCE [LARGE SCALE GENOMIC DNA]</scope>
    <source>
        <strain evidence="1 2">USDA-ARS-USMARC-188</strain>
    </source>
</reference>
<proteinExistence type="predicted"/>
<dbReference type="AlphaFoldDB" id="A0A4V7I701"/>
<gene>
    <name evidence="1" type="ORF">F542_800</name>
</gene>
<accession>A0A4V7I701</accession>
<sequence>MKLLLVEDNKDDQQVCKNAVDDFNEDNSEFKIILKICGTVEEAEKQLKTSDFDGVIIDMKLTDTGTDEGNQVIRKIKENFNRIPVVIMTGTPSVAERNDFPLIAICNKGDIQYCQIIEKFRNIYHTGLTRIMGGRGVIEQTLTTIFTNNLLPALTNSLSEQRGWIKYAESDPARTEKALLRYAINHLLQYLDNDVSQCYPEEMYILPPINDRINTGCILKKKGSDQYYIVMNPACDLAERSNGGCNTDHALLVEIQSIRDIYPDFDWSSLSKSNRKDLEKIYRNNKSLYYHWLPETDFYPGGVINFRRVSTYTEADVDNLFESPQIQISSPFLKDMISRSSSYYARQGQPDIDITTVTGN</sequence>
<dbReference type="InterPro" id="IPR011006">
    <property type="entry name" value="CheY-like_superfamily"/>
</dbReference>
<dbReference type="EMBL" id="CP006954">
    <property type="protein sequence ID" value="AHG80798.1"/>
    <property type="molecule type" value="Genomic_DNA"/>
</dbReference>
<protein>
    <recommendedName>
        <fullName evidence="3">Response regulator</fullName>
    </recommendedName>
</protein>
<evidence type="ECO:0000313" key="2">
    <source>
        <dbReference type="Proteomes" id="UP000019091"/>
    </source>
</evidence>
<dbReference type="Gene3D" id="3.40.50.2300">
    <property type="match status" value="1"/>
</dbReference>
<evidence type="ECO:0008006" key="3">
    <source>
        <dbReference type="Google" id="ProtNLM"/>
    </source>
</evidence>
<dbReference type="OrthoDB" id="8478724at2"/>
<organism evidence="1 2">
    <name type="scientific">Bibersteinia trehalosi USDA-ARS-USMARC-188</name>
    <dbReference type="NCBI Taxonomy" id="1263829"/>
    <lineage>
        <taxon>Bacteria</taxon>
        <taxon>Pseudomonadati</taxon>
        <taxon>Pseudomonadota</taxon>
        <taxon>Gammaproteobacteria</taxon>
        <taxon>Pasteurellales</taxon>
        <taxon>Pasteurellaceae</taxon>
        <taxon>Bibersteinia</taxon>
    </lineage>
</organism>
<dbReference type="SUPFAM" id="SSF52172">
    <property type="entry name" value="CheY-like"/>
    <property type="match status" value="1"/>
</dbReference>
<dbReference type="KEGG" id="btre:F542_800"/>